<dbReference type="InterPro" id="IPR014284">
    <property type="entry name" value="RNA_pol_sigma-70_dom"/>
</dbReference>
<organism evidence="2 3">
    <name type="scientific">Flavonifractor plautii</name>
    <name type="common">Fusobacterium plautii</name>
    <dbReference type="NCBI Taxonomy" id="292800"/>
    <lineage>
        <taxon>Bacteria</taxon>
        <taxon>Bacillati</taxon>
        <taxon>Bacillota</taxon>
        <taxon>Clostridia</taxon>
        <taxon>Eubacteriales</taxon>
        <taxon>Oscillospiraceae</taxon>
        <taxon>Flavonifractor</taxon>
    </lineage>
</organism>
<dbReference type="GO" id="GO:0003700">
    <property type="term" value="F:DNA-binding transcription factor activity"/>
    <property type="evidence" value="ECO:0007669"/>
    <property type="project" value="InterPro"/>
</dbReference>
<accession>A0AAP8CAU8</accession>
<sequence length="179" mass="20820">MLSGKILEAQRGNQNCMLDLIRTFQQLLHKYAYKLHYEDAFSDLVISLIEVIYKIKIEDFSETGDGALVNYITQSINHTYFKLSKRANILSSKEQHVSDLTESQQFYMENAPAPEEEHLSKFKLMLSGCNLTNAEKEVIIKFFFWETSVSQIAKEMKVSRQNVNQIKNRAIKKLRKIYG</sequence>
<evidence type="ECO:0000313" key="2">
    <source>
        <dbReference type="EMBL" id="MDB7935077.1"/>
    </source>
</evidence>
<evidence type="ECO:0000259" key="1">
    <source>
        <dbReference type="Pfam" id="PF04545"/>
    </source>
</evidence>
<reference evidence="2" key="1">
    <citation type="submission" date="2023-01" db="EMBL/GenBank/DDBJ databases">
        <title>Human gut microbiome strain richness.</title>
        <authorList>
            <person name="Chen-Liaw A."/>
        </authorList>
    </citation>
    <scope>NUCLEOTIDE SEQUENCE</scope>
    <source>
        <strain evidence="2">1001287st1_F4_1001285I_161205</strain>
    </source>
</reference>
<dbReference type="EMBL" id="JAQLWV010000036">
    <property type="protein sequence ID" value="MDB7935077.1"/>
    <property type="molecule type" value="Genomic_DNA"/>
</dbReference>
<proteinExistence type="predicted"/>
<dbReference type="AlphaFoldDB" id="A0AAP8CAU8"/>
<evidence type="ECO:0000313" key="3">
    <source>
        <dbReference type="Proteomes" id="UP001211173"/>
    </source>
</evidence>
<dbReference type="CDD" id="cd06171">
    <property type="entry name" value="Sigma70_r4"/>
    <property type="match status" value="1"/>
</dbReference>
<dbReference type="SUPFAM" id="SSF88659">
    <property type="entry name" value="Sigma3 and sigma4 domains of RNA polymerase sigma factors"/>
    <property type="match status" value="1"/>
</dbReference>
<gene>
    <name evidence="2" type="ORF">PNE06_18495</name>
</gene>
<dbReference type="InterPro" id="IPR007630">
    <property type="entry name" value="RNA_pol_sigma70_r4"/>
</dbReference>
<dbReference type="Gene3D" id="1.20.140.160">
    <property type="match status" value="1"/>
</dbReference>
<protein>
    <submittedName>
        <fullName evidence="2">Sigma-70 family RNA polymerase sigma factor</fullName>
    </submittedName>
</protein>
<dbReference type="NCBIfam" id="TIGR02937">
    <property type="entry name" value="sigma70-ECF"/>
    <property type="match status" value="1"/>
</dbReference>
<name>A0AAP8CAU8_FLAPL</name>
<comment type="caution">
    <text evidence="2">The sequence shown here is derived from an EMBL/GenBank/DDBJ whole genome shotgun (WGS) entry which is preliminary data.</text>
</comment>
<dbReference type="InterPro" id="IPR013324">
    <property type="entry name" value="RNA_pol_sigma_r3/r4-like"/>
</dbReference>
<dbReference type="GO" id="GO:0006352">
    <property type="term" value="P:DNA-templated transcription initiation"/>
    <property type="evidence" value="ECO:0007669"/>
    <property type="project" value="InterPro"/>
</dbReference>
<dbReference type="Pfam" id="PF04545">
    <property type="entry name" value="Sigma70_r4"/>
    <property type="match status" value="1"/>
</dbReference>
<dbReference type="Proteomes" id="UP001211173">
    <property type="component" value="Unassembled WGS sequence"/>
</dbReference>
<feature type="domain" description="RNA polymerase sigma-70 region 4" evidence="1">
    <location>
        <begin position="131"/>
        <end position="176"/>
    </location>
</feature>
<dbReference type="RefSeq" id="WP_009259981.1">
    <property type="nucleotide sequence ID" value="NZ_JADMVA010000047.1"/>
</dbReference>